<dbReference type="GO" id="GO:0005777">
    <property type="term" value="C:peroxisome"/>
    <property type="evidence" value="ECO:0007669"/>
    <property type="project" value="UniProtKB-SubCell"/>
</dbReference>
<keyword evidence="6" id="KW-0285">Flavoprotein</keyword>
<dbReference type="Proteomes" id="UP000694240">
    <property type="component" value="Chromosome 12"/>
</dbReference>
<evidence type="ECO:0000256" key="5">
    <source>
        <dbReference type="ARBA" id="ARBA00012637"/>
    </source>
</evidence>
<dbReference type="PANTHER" id="PTHR43706">
    <property type="entry name" value="NADH DEHYDROGENASE"/>
    <property type="match status" value="1"/>
</dbReference>
<evidence type="ECO:0000256" key="3">
    <source>
        <dbReference type="ARBA" id="ARBA00004637"/>
    </source>
</evidence>
<dbReference type="Pfam" id="PF22366">
    <property type="entry name" value="NDH2_C"/>
    <property type="match status" value="1"/>
</dbReference>
<dbReference type="InterPro" id="IPR056894">
    <property type="entry name" value="AtTam38"/>
</dbReference>
<evidence type="ECO:0000313" key="19">
    <source>
        <dbReference type="Proteomes" id="UP000694240"/>
    </source>
</evidence>
<evidence type="ECO:0000256" key="14">
    <source>
        <dbReference type="ARBA" id="ARBA00047599"/>
    </source>
</evidence>
<keyword evidence="16" id="KW-0472">Membrane</keyword>
<accession>A0A8T1Y200</accession>
<dbReference type="InterPro" id="IPR018247">
    <property type="entry name" value="EF_Hand_1_Ca_BS"/>
</dbReference>
<comment type="caution">
    <text evidence="18">The sequence shown here is derived from an EMBL/GenBank/DDBJ whole genome shotgun (WGS) entry which is preliminary data.</text>
</comment>
<keyword evidence="13" id="KW-0576">Peroxisome</keyword>
<evidence type="ECO:0000256" key="12">
    <source>
        <dbReference type="ARBA" id="ARBA00023128"/>
    </source>
</evidence>
<name>A0A8T1Y200_9BRAS</name>
<evidence type="ECO:0000259" key="17">
    <source>
        <dbReference type="PROSITE" id="PS50222"/>
    </source>
</evidence>
<dbReference type="InterPro" id="IPR045024">
    <property type="entry name" value="NDH-2"/>
</dbReference>
<comment type="subcellular location">
    <subcellularLocation>
        <location evidence="3">Mitochondrion inner membrane</location>
        <topology evidence="3">Peripheral membrane protein</topology>
    </subcellularLocation>
    <subcellularLocation>
        <location evidence="2">Peroxisome</location>
    </subcellularLocation>
</comment>
<evidence type="ECO:0000256" key="9">
    <source>
        <dbReference type="ARBA" id="ARBA00022857"/>
    </source>
</evidence>
<keyword evidence="16" id="KW-1133">Transmembrane helix</keyword>
<dbReference type="FunFam" id="3.50.50.100:FF:000008">
    <property type="entry name" value="External alternative NAD(P)H-ubiquinone oxidoreductase B1, mitochondrial"/>
    <property type="match status" value="1"/>
</dbReference>
<dbReference type="Pfam" id="PF07992">
    <property type="entry name" value="Pyr_redox_2"/>
    <property type="match status" value="1"/>
</dbReference>
<evidence type="ECO:0000256" key="2">
    <source>
        <dbReference type="ARBA" id="ARBA00004275"/>
    </source>
</evidence>
<keyword evidence="9" id="KW-0521">NADP</keyword>
<dbReference type="PANTHER" id="PTHR43706:SF3">
    <property type="entry name" value="EXTERNAL ALTERNATIVE NAD(P)H-UBIQUINONE OXIDOREDUCTASE B1, MITOCHONDRIAL"/>
    <property type="match status" value="1"/>
</dbReference>
<dbReference type="GO" id="GO:0005509">
    <property type="term" value="F:calcium ion binding"/>
    <property type="evidence" value="ECO:0007669"/>
    <property type="project" value="InterPro"/>
</dbReference>
<reference evidence="18 19" key="1">
    <citation type="submission" date="2020-12" db="EMBL/GenBank/DDBJ databases">
        <title>Concerted genomic and epigenomic changes stabilize Arabidopsis allopolyploids.</title>
        <authorList>
            <person name="Chen Z."/>
        </authorList>
    </citation>
    <scope>NUCLEOTIDE SEQUENCE [LARGE SCALE GENOMIC DNA]</scope>
    <source>
        <strain evidence="18">Allo738</strain>
        <tissue evidence="18">Leaf</tissue>
    </source>
</reference>
<dbReference type="InterPro" id="IPR002048">
    <property type="entry name" value="EF_hand_dom"/>
</dbReference>
<feature type="domain" description="EF-hand" evidence="17">
    <location>
        <begin position="588"/>
        <end position="623"/>
    </location>
</feature>
<dbReference type="PROSITE" id="PS50222">
    <property type="entry name" value="EF_HAND_2"/>
    <property type="match status" value="1"/>
</dbReference>
<dbReference type="AlphaFoldDB" id="A0A8T1Y200"/>
<dbReference type="InterPro" id="IPR054585">
    <property type="entry name" value="NDH2-like_C"/>
</dbReference>
<organism evidence="18 19">
    <name type="scientific">Arabidopsis thaliana x Arabidopsis arenosa</name>
    <dbReference type="NCBI Taxonomy" id="1240361"/>
    <lineage>
        <taxon>Eukaryota</taxon>
        <taxon>Viridiplantae</taxon>
        <taxon>Streptophyta</taxon>
        <taxon>Embryophyta</taxon>
        <taxon>Tracheophyta</taxon>
        <taxon>Spermatophyta</taxon>
        <taxon>Magnoliopsida</taxon>
        <taxon>eudicotyledons</taxon>
        <taxon>Gunneridae</taxon>
        <taxon>Pentapetalae</taxon>
        <taxon>rosids</taxon>
        <taxon>malvids</taxon>
        <taxon>Brassicales</taxon>
        <taxon>Brassicaceae</taxon>
        <taxon>Camelineae</taxon>
        <taxon>Arabidopsis</taxon>
    </lineage>
</organism>
<keyword evidence="11" id="KW-0520">NAD</keyword>
<evidence type="ECO:0000256" key="11">
    <source>
        <dbReference type="ARBA" id="ARBA00023027"/>
    </source>
</evidence>
<keyword evidence="12" id="KW-0496">Mitochondrion</keyword>
<keyword evidence="16" id="KW-0812">Transmembrane</keyword>
<evidence type="ECO:0000256" key="13">
    <source>
        <dbReference type="ARBA" id="ARBA00023140"/>
    </source>
</evidence>
<gene>
    <name evidence="18" type="ORF">ISN45_Aa07g013050</name>
</gene>
<evidence type="ECO:0000256" key="4">
    <source>
        <dbReference type="ARBA" id="ARBA00005272"/>
    </source>
</evidence>
<protein>
    <recommendedName>
        <fullName evidence="5">NADH:ubiquinone reductase (non-electrogenic)</fullName>
        <ecNumber evidence="5">1.6.5.9</ecNumber>
    </recommendedName>
</protein>
<sequence>MTLLALSSSLSSSSSSSSFFCRNSRIHFSPVSRLSCLNGDSKLTIPPLQFFNAGESLRRLGAPGKFPSVRLRVSTRCEKENAPNGGIDDEAERFARRESTMPDRFRYLTKEAPDSPIIWPWFVALGFLVYAWRAVLFELSNWRKAAFAILGFLGDLSKFALALVFHFIGDPITSLISLVETAMYSLRAFYSGIVAYTPVRELTTVILLASSVLAIGEAVEPNSISKQPYVVTIAGLVGYAVVQSYISEPFFWTVLLGLYGYSRLIKKRDDVTSALPSAAVLAGVGEPWVRVVAITGYLALAMYHNSSKTSEEESQSLRRAPPMPLLAAALAIGVRLAAKWAGYRHLTWMIVHCRPVFKDDPEASQEFSLGYDYLIVAVGAQVNTFGTPGVLENCHFLKEVEDAQRIRRGVIDCFEKAILPGLTEEQRRRKLHFVIVGGGPTGVEFAAELHDFIIEDITKIYPSVKELVKITLIQSGDHILNSFDERISSFAEQKFTRDGIDVQTGMRVMSVTDKDISVKVKSSGEVVSIPHGLILWSTGVGTRPVISDFMEQVGQGGRRALATNEWLQVTGCENVYAVGDCASIAQRKIMGDIANIFKAADVDNSGTLTMEELQDVVDDILVRYPQVELYLRSKHMRNINDLLADSEGNARKEVDIEAFKLALSEVDSQMKTLPATAQVAAQQGAYLAKCFNRMEQCKEQPEGPKRFRTGGHHQFRPFQYKHFGQFAPLGGDQAAAELPGDWVSAGRSTQWLWYSVYASKQVSWRTRALVVSDWTRRYIFGRDSSRI</sequence>
<comment type="cofactor">
    <cofactor evidence="1">
        <name>FAD</name>
        <dbReference type="ChEBI" id="CHEBI:57692"/>
    </cofactor>
</comment>
<comment type="catalytic activity">
    <reaction evidence="15">
        <text>a ubiquinone + NADH + H(+) = a ubiquinol + NAD(+)</text>
        <dbReference type="Rhea" id="RHEA:23152"/>
        <dbReference type="Rhea" id="RHEA-COMP:9565"/>
        <dbReference type="Rhea" id="RHEA-COMP:9566"/>
        <dbReference type="ChEBI" id="CHEBI:15378"/>
        <dbReference type="ChEBI" id="CHEBI:16389"/>
        <dbReference type="ChEBI" id="CHEBI:17976"/>
        <dbReference type="ChEBI" id="CHEBI:57540"/>
        <dbReference type="ChEBI" id="CHEBI:57945"/>
    </reaction>
</comment>
<evidence type="ECO:0000256" key="1">
    <source>
        <dbReference type="ARBA" id="ARBA00001974"/>
    </source>
</evidence>
<dbReference type="InterPro" id="IPR023753">
    <property type="entry name" value="FAD/NAD-binding_dom"/>
</dbReference>
<dbReference type="PROSITE" id="PS00018">
    <property type="entry name" value="EF_HAND_1"/>
    <property type="match status" value="1"/>
</dbReference>
<comment type="similarity">
    <text evidence="4">Belongs to the NADH dehydrogenase family.</text>
</comment>
<evidence type="ECO:0000256" key="10">
    <source>
        <dbReference type="ARBA" id="ARBA00023002"/>
    </source>
</evidence>
<dbReference type="GO" id="GO:0050136">
    <property type="term" value="F:NADH dehydrogenase (quinone) (non-electrogenic) activity"/>
    <property type="evidence" value="ECO:0007669"/>
    <property type="project" value="UniProtKB-EC"/>
</dbReference>
<keyword evidence="8" id="KW-0274">FAD</keyword>
<keyword evidence="19" id="KW-1185">Reference proteome</keyword>
<evidence type="ECO:0000256" key="7">
    <source>
        <dbReference type="ARBA" id="ARBA00022792"/>
    </source>
</evidence>
<comment type="catalytic activity">
    <reaction evidence="14">
        <text>a quinone + NADH + H(+) = a quinol + NAD(+)</text>
        <dbReference type="Rhea" id="RHEA:46160"/>
        <dbReference type="ChEBI" id="CHEBI:15378"/>
        <dbReference type="ChEBI" id="CHEBI:24646"/>
        <dbReference type="ChEBI" id="CHEBI:57540"/>
        <dbReference type="ChEBI" id="CHEBI:57945"/>
        <dbReference type="ChEBI" id="CHEBI:132124"/>
        <dbReference type="EC" id="1.6.5.9"/>
    </reaction>
</comment>
<feature type="transmembrane region" description="Helical" evidence="16">
    <location>
        <begin position="147"/>
        <end position="168"/>
    </location>
</feature>
<evidence type="ECO:0000256" key="16">
    <source>
        <dbReference type="SAM" id="Phobius"/>
    </source>
</evidence>
<dbReference type="EC" id="1.6.5.9" evidence="5"/>
<dbReference type="EMBL" id="JAEFBK010000012">
    <property type="protein sequence ID" value="KAG7541175.1"/>
    <property type="molecule type" value="Genomic_DNA"/>
</dbReference>
<keyword evidence="7" id="KW-0999">Mitochondrion inner membrane</keyword>
<proteinExistence type="inferred from homology"/>
<evidence type="ECO:0000256" key="15">
    <source>
        <dbReference type="ARBA" id="ARBA00049010"/>
    </source>
</evidence>
<evidence type="ECO:0000313" key="18">
    <source>
        <dbReference type="EMBL" id="KAG7541175.1"/>
    </source>
</evidence>
<keyword evidence="10" id="KW-0560">Oxidoreductase</keyword>
<evidence type="ECO:0000256" key="8">
    <source>
        <dbReference type="ARBA" id="ARBA00022827"/>
    </source>
</evidence>
<feature type="transmembrane region" description="Helical" evidence="16">
    <location>
        <begin position="117"/>
        <end position="135"/>
    </location>
</feature>
<evidence type="ECO:0000256" key="6">
    <source>
        <dbReference type="ARBA" id="ARBA00022630"/>
    </source>
</evidence>
<dbReference type="GO" id="GO:0005743">
    <property type="term" value="C:mitochondrial inner membrane"/>
    <property type="evidence" value="ECO:0007669"/>
    <property type="project" value="UniProtKB-SubCell"/>
</dbReference>
<dbReference type="Pfam" id="PF25114">
    <property type="entry name" value="AtTam38"/>
    <property type="match status" value="1"/>
</dbReference>